<comment type="caution">
    <text evidence="14">The sequence shown here is derived from an EMBL/GenBank/DDBJ whole genome shotgun (WGS) entry which is preliminary data.</text>
</comment>
<dbReference type="NCBIfam" id="TIGR00174">
    <property type="entry name" value="miaA"/>
    <property type="match status" value="1"/>
</dbReference>
<dbReference type="GO" id="GO:0052381">
    <property type="term" value="F:tRNA dimethylallyltransferase activity"/>
    <property type="evidence" value="ECO:0007669"/>
    <property type="project" value="UniProtKB-UniRule"/>
</dbReference>
<evidence type="ECO:0000256" key="11">
    <source>
        <dbReference type="RuleBase" id="RU003783"/>
    </source>
</evidence>
<evidence type="ECO:0000256" key="8">
    <source>
        <dbReference type="ARBA" id="ARBA00022842"/>
    </source>
</evidence>
<dbReference type="PANTHER" id="PTHR11088:SF60">
    <property type="entry name" value="TRNA DIMETHYLALLYLTRANSFERASE"/>
    <property type="match status" value="1"/>
</dbReference>
<comment type="caution">
    <text evidence="10">Lacks conserved residue(s) required for the propagation of feature annotation.</text>
</comment>
<proteinExistence type="inferred from homology"/>
<organism evidence="14 15">
    <name type="scientific">Natranaerovirga hydrolytica</name>
    <dbReference type="NCBI Taxonomy" id="680378"/>
    <lineage>
        <taxon>Bacteria</taxon>
        <taxon>Bacillati</taxon>
        <taxon>Bacillota</taxon>
        <taxon>Clostridia</taxon>
        <taxon>Lachnospirales</taxon>
        <taxon>Natranaerovirgaceae</taxon>
        <taxon>Natranaerovirga</taxon>
    </lineage>
</organism>
<dbReference type="RefSeq" id="WP_132279776.1">
    <property type="nucleotide sequence ID" value="NZ_SMGQ01000011.1"/>
</dbReference>
<evidence type="ECO:0000256" key="13">
    <source>
        <dbReference type="RuleBase" id="RU003785"/>
    </source>
</evidence>
<dbReference type="Gene3D" id="1.10.20.140">
    <property type="match status" value="1"/>
</dbReference>
<protein>
    <recommendedName>
        <fullName evidence="10">tRNA dimethylallyltransferase</fullName>
        <ecNumber evidence="10">2.5.1.75</ecNumber>
    </recommendedName>
    <alternativeName>
        <fullName evidence="10">Dimethylallyl diphosphate:tRNA dimethylallyltransferase</fullName>
        <shortName evidence="10">DMAPP:tRNA dimethylallyltransferase</shortName>
        <shortName evidence="10">DMATase</shortName>
    </alternativeName>
    <alternativeName>
        <fullName evidence="10">Isopentenyl-diphosphate:tRNA isopentenyltransferase</fullName>
        <shortName evidence="10">IPP transferase</shortName>
        <shortName evidence="10">IPPT</shortName>
        <shortName evidence="10">IPTase</shortName>
    </alternativeName>
</protein>
<evidence type="ECO:0000256" key="5">
    <source>
        <dbReference type="ARBA" id="ARBA00022694"/>
    </source>
</evidence>
<feature type="binding site" evidence="10">
    <location>
        <begin position="13"/>
        <end position="18"/>
    </location>
    <ligand>
        <name>substrate</name>
    </ligand>
</feature>
<dbReference type="HAMAP" id="MF_00185">
    <property type="entry name" value="IPP_trans"/>
    <property type="match status" value="1"/>
</dbReference>
<keyword evidence="6 10" id="KW-0547">Nucleotide-binding</keyword>
<dbReference type="EMBL" id="SMGQ01000011">
    <property type="protein sequence ID" value="TCK98004.1"/>
    <property type="molecule type" value="Genomic_DNA"/>
</dbReference>
<dbReference type="InterPro" id="IPR039657">
    <property type="entry name" value="Dimethylallyltransferase"/>
</dbReference>
<comment type="similarity">
    <text evidence="3 10 13">Belongs to the IPP transferase family.</text>
</comment>
<reference evidence="14 15" key="1">
    <citation type="submission" date="2019-03" db="EMBL/GenBank/DDBJ databases">
        <title>Genomic Encyclopedia of Type Strains, Phase IV (KMG-IV): sequencing the most valuable type-strain genomes for metagenomic binning, comparative biology and taxonomic classification.</title>
        <authorList>
            <person name="Goeker M."/>
        </authorList>
    </citation>
    <scope>NUCLEOTIDE SEQUENCE [LARGE SCALE GENOMIC DNA]</scope>
    <source>
        <strain evidence="14 15">DSM 24176</strain>
    </source>
</reference>
<keyword evidence="5 10" id="KW-0819">tRNA processing</keyword>
<evidence type="ECO:0000256" key="7">
    <source>
        <dbReference type="ARBA" id="ARBA00022840"/>
    </source>
</evidence>
<dbReference type="Gene3D" id="3.40.50.300">
    <property type="entry name" value="P-loop containing nucleotide triphosphate hydrolases"/>
    <property type="match status" value="1"/>
</dbReference>
<sequence>MEKKPLIILAGPTAVGKTALSIALAKKINGEIISADSMQVYKKMDIGTAKVTQKEMEGIKHYLIDEIQPDEPFNVEVFQRMAKQYIKEIYDKGKVPIIVGGTGFYIQAILYDIDFTKENEQQQSAYRQRLTDILKQKDALYLHKILEKVDSESASKIHPNNTKRVIRALEYYFMYKEPISKHNKEQSQKESPYLYSYFVLTMDRDKLYERINDRVDLMVEGGLIEEVESLKEQGYHKDLISMKGLGYKEILAYLEGECTLEEALYILKRDTRHFAKRQLTWFKREPKIKWVNVTNLNNDKDWILKEVINNIE</sequence>
<dbReference type="Proteomes" id="UP000294545">
    <property type="component" value="Unassembled WGS sequence"/>
</dbReference>
<evidence type="ECO:0000256" key="12">
    <source>
        <dbReference type="RuleBase" id="RU003784"/>
    </source>
</evidence>
<dbReference type="InterPro" id="IPR027417">
    <property type="entry name" value="P-loop_NTPase"/>
</dbReference>
<dbReference type="GO" id="GO:0006400">
    <property type="term" value="P:tRNA modification"/>
    <property type="evidence" value="ECO:0007669"/>
    <property type="project" value="TreeGrafter"/>
</dbReference>
<evidence type="ECO:0000256" key="9">
    <source>
        <dbReference type="ARBA" id="ARBA00049563"/>
    </source>
</evidence>
<evidence type="ECO:0000313" key="15">
    <source>
        <dbReference type="Proteomes" id="UP000294545"/>
    </source>
</evidence>
<feature type="site" description="Interaction with substrate tRNA" evidence="10">
    <location>
        <position position="102"/>
    </location>
</feature>
<dbReference type="AlphaFoldDB" id="A0A4R1N1X9"/>
<keyword evidence="4 10" id="KW-0808">Transferase</keyword>
<feature type="region of interest" description="Interaction with substrate tRNA" evidence="10">
    <location>
        <begin position="36"/>
        <end position="39"/>
    </location>
</feature>
<evidence type="ECO:0000313" key="14">
    <source>
        <dbReference type="EMBL" id="TCK98004.1"/>
    </source>
</evidence>
<evidence type="ECO:0000256" key="4">
    <source>
        <dbReference type="ARBA" id="ARBA00022679"/>
    </source>
</evidence>
<dbReference type="SUPFAM" id="SSF52540">
    <property type="entry name" value="P-loop containing nucleoside triphosphate hydrolases"/>
    <property type="match status" value="2"/>
</dbReference>
<evidence type="ECO:0000256" key="1">
    <source>
        <dbReference type="ARBA" id="ARBA00001946"/>
    </source>
</evidence>
<feature type="site" description="Interaction with substrate tRNA" evidence="10">
    <location>
        <position position="127"/>
    </location>
</feature>
<dbReference type="OrthoDB" id="9776390at2"/>
<evidence type="ECO:0000256" key="2">
    <source>
        <dbReference type="ARBA" id="ARBA00003213"/>
    </source>
</evidence>
<comment type="function">
    <text evidence="2 10 12">Catalyzes the transfer of a dimethylallyl group onto the adenine at position 37 in tRNAs that read codons beginning with uridine, leading to the formation of N6-(dimethylallyl)adenosine (i(6)A).</text>
</comment>
<name>A0A4R1N1X9_9FIRM</name>
<comment type="subunit">
    <text evidence="10">Monomer.</text>
</comment>
<comment type="catalytic activity">
    <reaction evidence="9 10 11">
        <text>adenosine(37) in tRNA + dimethylallyl diphosphate = N(6)-dimethylallyladenosine(37) in tRNA + diphosphate</text>
        <dbReference type="Rhea" id="RHEA:26482"/>
        <dbReference type="Rhea" id="RHEA-COMP:10162"/>
        <dbReference type="Rhea" id="RHEA-COMP:10375"/>
        <dbReference type="ChEBI" id="CHEBI:33019"/>
        <dbReference type="ChEBI" id="CHEBI:57623"/>
        <dbReference type="ChEBI" id="CHEBI:74411"/>
        <dbReference type="ChEBI" id="CHEBI:74415"/>
        <dbReference type="EC" id="2.5.1.75"/>
    </reaction>
</comment>
<keyword evidence="7 10" id="KW-0067">ATP-binding</keyword>
<evidence type="ECO:0000256" key="10">
    <source>
        <dbReference type="HAMAP-Rule" id="MF_00185"/>
    </source>
</evidence>
<feature type="binding site" evidence="10">
    <location>
        <begin position="11"/>
        <end position="18"/>
    </location>
    <ligand>
        <name>ATP</name>
        <dbReference type="ChEBI" id="CHEBI:30616"/>
    </ligand>
</feature>
<comment type="cofactor">
    <cofactor evidence="1 10">
        <name>Mg(2+)</name>
        <dbReference type="ChEBI" id="CHEBI:18420"/>
    </cofactor>
</comment>
<gene>
    <name evidence="10" type="primary">miaA</name>
    <name evidence="14" type="ORF">EDC19_0410</name>
</gene>
<keyword evidence="8 10" id="KW-0460">Magnesium</keyword>
<dbReference type="InterPro" id="IPR018022">
    <property type="entry name" value="IPT"/>
</dbReference>
<dbReference type="PANTHER" id="PTHR11088">
    <property type="entry name" value="TRNA DIMETHYLALLYLTRANSFERASE"/>
    <property type="match status" value="1"/>
</dbReference>
<dbReference type="EC" id="2.5.1.75" evidence="10"/>
<accession>A0A4R1N1X9</accession>
<dbReference type="GO" id="GO:0005524">
    <property type="term" value="F:ATP binding"/>
    <property type="evidence" value="ECO:0007669"/>
    <property type="project" value="UniProtKB-UniRule"/>
</dbReference>
<keyword evidence="15" id="KW-1185">Reference proteome</keyword>
<evidence type="ECO:0000256" key="3">
    <source>
        <dbReference type="ARBA" id="ARBA00005842"/>
    </source>
</evidence>
<evidence type="ECO:0000256" key="6">
    <source>
        <dbReference type="ARBA" id="ARBA00022741"/>
    </source>
</evidence>
<dbReference type="Pfam" id="PF01715">
    <property type="entry name" value="IPPT"/>
    <property type="match status" value="1"/>
</dbReference>